<dbReference type="Pfam" id="PF02575">
    <property type="entry name" value="YbaB_DNA_bd"/>
    <property type="match status" value="1"/>
</dbReference>
<dbReference type="RefSeq" id="WP_253761666.1">
    <property type="nucleotide sequence ID" value="NZ_JAMZDZ010000001.1"/>
</dbReference>
<dbReference type="InterPro" id="IPR004401">
    <property type="entry name" value="YbaB/EbfC"/>
</dbReference>
<evidence type="ECO:0000313" key="1">
    <source>
        <dbReference type="EMBL" id="MFC4134153.1"/>
    </source>
</evidence>
<gene>
    <name evidence="1" type="ORF">ACFOZ4_26385</name>
</gene>
<comment type="caution">
    <text evidence="1">The sequence shown here is derived from an EMBL/GenBank/DDBJ whole genome shotgun (WGS) entry which is preliminary data.</text>
</comment>
<proteinExistence type="predicted"/>
<organism evidence="1 2">
    <name type="scientific">Hamadaea flava</name>
    <dbReference type="NCBI Taxonomy" id="1742688"/>
    <lineage>
        <taxon>Bacteria</taxon>
        <taxon>Bacillati</taxon>
        <taxon>Actinomycetota</taxon>
        <taxon>Actinomycetes</taxon>
        <taxon>Micromonosporales</taxon>
        <taxon>Micromonosporaceae</taxon>
        <taxon>Hamadaea</taxon>
    </lineage>
</organism>
<sequence>MNNLDGLAHYALDQVDRLRRAQERLEQASAEGRSPDGLVVARTGAGGMLRDLRIDESALRSGADRLSHAVTAAITAAQAAYNEQAEDIMGGEMGMRPSEGSEFDRGIARIDELTEQLEDLTRRMDR</sequence>
<evidence type="ECO:0000313" key="2">
    <source>
        <dbReference type="Proteomes" id="UP001595816"/>
    </source>
</evidence>
<protein>
    <submittedName>
        <fullName evidence="1">YbaB/EbfC family nucleoid-associated protein</fullName>
    </submittedName>
</protein>
<reference evidence="2" key="1">
    <citation type="journal article" date="2019" name="Int. J. Syst. Evol. Microbiol.">
        <title>The Global Catalogue of Microorganisms (GCM) 10K type strain sequencing project: providing services to taxonomists for standard genome sequencing and annotation.</title>
        <authorList>
            <consortium name="The Broad Institute Genomics Platform"/>
            <consortium name="The Broad Institute Genome Sequencing Center for Infectious Disease"/>
            <person name="Wu L."/>
            <person name="Ma J."/>
        </authorList>
    </citation>
    <scope>NUCLEOTIDE SEQUENCE [LARGE SCALE GENOMIC DNA]</scope>
    <source>
        <strain evidence="2">CGMCC 4.7289</strain>
    </source>
</reference>
<dbReference type="Gene3D" id="3.30.1310.10">
    <property type="entry name" value="Nucleoid-associated protein YbaB-like domain"/>
    <property type="match status" value="1"/>
</dbReference>
<dbReference type="InterPro" id="IPR036894">
    <property type="entry name" value="YbaB-like_sf"/>
</dbReference>
<keyword evidence="2" id="KW-1185">Reference proteome</keyword>
<accession>A0ABV8LUQ3</accession>
<dbReference type="Proteomes" id="UP001595816">
    <property type="component" value="Unassembled WGS sequence"/>
</dbReference>
<dbReference type="EMBL" id="JBHSAY010000015">
    <property type="protein sequence ID" value="MFC4134153.1"/>
    <property type="molecule type" value="Genomic_DNA"/>
</dbReference>
<dbReference type="SUPFAM" id="SSF82607">
    <property type="entry name" value="YbaB-like"/>
    <property type="match status" value="1"/>
</dbReference>
<name>A0ABV8LUQ3_9ACTN</name>